<evidence type="ECO:0000256" key="7">
    <source>
        <dbReference type="ARBA" id="ARBA00022962"/>
    </source>
</evidence>
<dbReference type="UniPathway" id="UPA00148">
    <property type="reaction ID" value="UER00231"/>
</dbReference>
<evidence type="ECO:0000256" key="8">
    <source>
        <dbReference type="HAMAP-Rule" id="MF_00027"/>
    </source>
</evidence>
<keyword evidence="2 8" id="KW-0169">Cobalamin biosynthesis</keyword>
<dbReference type="HAMAP" id="MF_00027">
    <property type="entry name" value="CobB_CbiA"/>
    <property type="match status" value="1"/>
</dbReference>
<evidence type="ECO:0000313" key="11">
    <source>
        <dbReference type="EMBL" id="PWR74447.1"/>
    </source>
</evidence>
<dbReference type="InterPro" id="IPR029062">
    <property type="entry name" value="Class_I_gatase-like"/>
</dbReference>
<keyword evidence="3 8" id="KW-0436">Ligase</keyword>
<comment type="function">
    <text evidence="8">Catalyzes the ATP-dependent amidation of the two carboxylate groups at positions a and c of cobyrinate, using either L-glutamine or ammonia as the nitrogen source. Involved in the biosynthesis of the unique nickel-containing tetrapyrrole coenzyme F430, the prosthetic group of methyl-coenzyme M reductase (MCR), which plays a key role in methanogenesis and anaerobic methane oxidation. Catalyzes the ATP-dependent amidation of the two carboxylate groups at positions a and c of Ni-sirohydrochlorin, using L-glutamine or ammonia as the nitrogen source.</text>
</comment>
<comment type="catalytic activity">
    <reaction evidence="8">
        <text>cob(II)yrinate + 2 L-glutamine + 2 ATP + 2 H2O = cob(II)yrinate a,c diamide + 2 L-glutamate + 2 ADP + 2 phosphate + 2 H(+)</text>
        <dbReference type="Rhea" id="RHEA:26289"/>
        <dbReference type="ChEBI" id="CHEBI:15377"/>
        <dbReference type="ChEBI" id="CHEBI:15378"/>
        <dbReference type="ChEBI" id="CHEBI:29985"/>
        <dbReference type="ChEBI" id="CHEBI:30616"/>
        <dbReference type="ChEBI" id="CHEBI:43474"/>
        <dbReference type="ChEBI" id="CHEBI:58359"/>
        <dbReference type="ChEBI" id="CHEBI:58537"/>
        <dbReference type="ChEBI" id="CHEBI:58894"/>
        <dbReference type="ChEBI" id="CHEBI:456216"/>
        <dbReference type="EC" id="6.3.5.11"/>
    </reaction>
</comment>
<evidence type="ECO:0000259" key="9">
    <source>
        <dbReference type="Pfam" id="PF01656"/>
    </source>
</evidence>
<accession>A0A2V2NDL8</accession>
<dbReference type="EC" id="6.3.5.12" evidence="8"/>
<keyword evidence="4 8" id="KW-0547">Nucleotide-binding</keyword>
<dbReference type="SUPFAM" id="SSF52317">
    <property type="entry name" value="Class I glutamine amidotransferase-like"/>
    <property type="match status" value="1"/>
</dbReference>
<sequence length="464" mass="50915">MKTFLISGDRSGAGKTSISVALAALLSKKYNVQCFKVGMDYIDPSYLSAVTGRHCLNLDSFVLTPEENREIFSHACSVMKTDIALIEGVRGLYEGAESLSDIGSTASIAKLLNIPVILVIDARSITRSAAALLKGFTAFDPEITIAGVILNNVRGESHIRKATEAIEHYCEVPVIGAIPRLDNPPLKMRHLGLVPFLEGSPDREFLTQINEMIESVGKQININALLELADERENPPYTGTIFVHPERKDIKIGVALDGAFNFYYGDIFAILESSGAEIVPFSPIHDSFPDVDGIIIGGGYPEYFGKDLEKNINMREGIKAASLKGMPIYGECGGLMFLCDSIRFTSDWNDLSAGDEFQMCGVFPGVSSIPSRRIVRYVIGTSSEKTPFGAHQFKGHEFHYSDVQMIGDVQYGYHLERGVGINGSLDGVFSQNTLGSYTHLHPVASRNMFADFCSLCREWKKSRL</sequence>
<dbReference type="GO" id="GO:0015948">
    <property type="term" value="P:methanogenesis"/>
    <property type="evidence" value="ECO:0007669"/>
    <property type="project" value="UniProtKB-KW"/>
</dbReference>
<evidence type="ECO:0000259" key="10">
    <source>
        <dbReference type="Pfam" id="PF07685"/>
    </source>
</evidence>
<name>A0A2V2NDL8_9EURY</name>
<feature type="domain" description="CobB/CobQ-like glutamine amidotransferase" evidence="10">
    <location>
        <begin position="251"/>
        <end position="441"/>
    </location>
</feature>
<organism evidence="11 12">
    <name type="scientific">Methanospirillum lacunae</name>
    <dbReference type="NCBI Taxonomy" id="668570"/>
    <lineage>
        <taxon>Archaea</taxon>
        <taxon>Methanobacteriati</taxon>
        <taxon>Methanobacteriota</taxon>
        <taxon>Stenosarchaea group</taxon>
        <taxon>Methanomicrobia</taxon>
        <taxon>Methanomicrobiales</taxon>
        <taxon>Methanospirillaceae</taxon>
        <taxon>Methanospirillum</taxon>
    </lineage>
</organism>
<dbReference type="PANTHER" id="PTHR43873">
    <property type="entry name" value="COBYRINATE A,C-DIAMIDE SYNTHASE"/>
    <property type="match status" value="1"/>
</dbReference>
<evidence type="ECO:0000256" key="5">
    <source>
        <dbReference type="ARBA" id="ARBA00022840"/>
    </source>
</evidence>
<dbReference type="Gene3D" id="3.40.50.880">
    <property type="match status" value="1"/>
</dbReference>
<dbReference type="CDD" id="cd05388">
    <property type="entry name" value="CobB_N"/>
    <property type="match status" value="1"/>
</dbReference>
<protein>
    <recommendedName>
        <fullName evidence="8">Cobyrinate a,c-diamide synthase</fullName>
        <ecNumber evidence="8">6.3.5.11</ecNumber>
    </recommendedName>
    <alternativeName>
        <fullName evidence="8">Cobyrinic acid a,c-diamide synthetase</fullName>
    </alternativeName>
    <alternativeName>
        <fullName evidence="8">Ni-sirohydrochlorin a,c-diamide synthase</fullName>
        <ecNumber evidence="8">6.3.5.12</ecNumber>
    </alternativeName>
    <alternativeName>
        <fullName evidence="8">Ni-sirohydrochlorin a,c-diamide synthetase</fullName>
    </alternativeName>
</protein>
<comment type="caution">
    <text evidence="11">The sequence shown here is derived from an EMBL/GenBank/DDBJ whole genome shotgun (WGS) entry which is preliminary data.</text>
</comment>
<evidence type="ECO:0000256" key="1">
    <source>
        <dbReference type="ARBA" id="ARBA00001946"/>
    </source>
</evidence>
<dbReference type="InterPro" id="IPR002586">
    <property type="entry name" value="CobQ/CobB/MinD/ParA_Nub-bd_dom"/>
</dbReference>
<evidence type="ECO:0000256" key="6">
    <source>
        <dbReference type="ARBA" id="ARBA00022842"/>
    </source>
</evidence>
<dbReference type="CDD" id="cd03130">
    <property type="entry name" value="GATase1_CobB"/>
    <property type="match status" value="1"/>
</dbReference>
<dbReference type="GO" id="GO:0005524">
    <property type="term" value="F:ATP binding"/>
    <property type="evidence" value="ECO:0007669"/>
    <property type="project" value="UniProtKB-UniRule"/>
</dbReference>
<keyword evidence="7 8" id="KW-0315">Glutamine amidotransferase</keyword>
<gene>
    <name evidence="8" type="primary">cbiA</name>
    <name evidence="8" type="synonym">cfbB</name>
    <name evidence="11" type="ORF">DK846_04690</name>
</gene>
<dbReference type="EMBL" id="QGMY01000002">
    <property type="protein sequence ID" value="PWR74447.1"/>
    <property type="molecule type" value="Genomic_DNA"/>
</dbReference>
<keyword evidence="5 8" id="KW-0067">ATP-binding</keyword>
<proteinExistence type="inferred from homology"/>
<dbReference type="InterPro" id="IPR027417">
    <property type="entry name" value="P-loop_NTPase"/>
</dbReference>
<comment type="similarity">
    <text evidence="8">Belongs to the CobB/CbiA family.</text>
</comment>
<dbReference type="GO" id="GO:0042242">
    <property type="term" value="F:cobyrinic acid a,c-diamide synthase activity"/>
    <property type="evidence" value="ECO:0007669"/>
    <property type="project" value="UniProtKB-UniRule"/>
</dbReference>
<dbReference type="GO" id="GO:0009236">
    <property type="term" value="P:cobalamin biosynthetic process"/>
    <property type="evidence" value="ECO:0007669"/>
    <property type="project" value="UniProtKB-UniRule"/>
</dbReference>
<dbReference type="GeneID" id="97549839"/>
<dbReference type="InterPro" id="IPR004484">
    <property type="entry name" value="CbiA/CobB_synth"/>
</dbReference>
<keyword evidence="8" id="KW-0484">Methanogenesis</keyword>
<dbReference type="Proteomes" id="UP000245657">
    <property type="component" value="Unassembled WGS sequence"/>
</dbReference>
<dbReference type="EC" id="6.3.5.11" evidence="8"/>
<dbReference type="Gene3D" id="3.40.50.300">
    <property type="entry name" value="P-loop containing nucleotide triphosphate hydrolases"/>
    <property type="match status" value="1"/>
</dbReference>
<feature type="site" description="Increases nucleophilicity of active site Cys" evidence="8">
    <location>
        <position position="439"/>
    </location>
</feature>
<dbReference type="AlphaFoldDB" id="A0A2V2NDL8"/>
<dbReference type="PANTHER" id="PTHR43873:SF1">
    <property type="entry name" value="COBYRINATE A,C-DIAMIDE SYNTHASE"/>
    <property type="match status" value="1"/>
</dbReference>
<evidence type="ECO:0000313" key="12">
    <source>
        <dbReference type="Proteomes" id="UP000245657"/>
    </source>
</evidence>
<dbReference type="NCBIfam" id="NF033195">
    <property type="entry name" value="F430_CfbB"/>
    <property type="match status" value="1"/>
</dbReference>
<keyword evidence="6 8" id="KW-0460">Magnesium</keyword>
<comment type="miscellaneous">
    <text evidence="8">The a and c carboxylates of cobyrinate and Ni-sirohydrochlorin are activated for nucleophilic attack via formation of a phosphorylated intermediate by ATP. CbiA catalyzes first the amidation of the c-carboxylate, and then that of the a-carboxylate.</text>
</comment>
<dbReference type="Pfam" id="PF01656">
    <property type="entry name" value="CbiA"/>
    <property type="match status" value="1"/>
</dbReference>
<dbReference type="Pfam" id="PF07685">
    <property type="entry name" value="GATase_3"/>
    <property type="match status" value="1"/>
</dbReference>
<keyword evidence="12" id="KW-1185">Reference proteome</keyword>
<dbReference type="NCBIfam" id="TIGR00379">
    <property type="entry name" value="cobB"/>
    <property type="match status" value="1"/>
</dbReference>
<evidence type="ECO:0000256" key="2">
    <source>
        <dbReference type="ARBA" id="ARBA00022573"/>
    </source>
</evidence>
<evidence type="ECO:0000256" key="4">
    <source>
        <dbReference type="ARBA" id="ARBA00022741"/>
    </source>
</evidence>
<comment type="cofactor">
    <cofactor evidence="1 8">
        <name>Mg(2+)</name>
        <dbReference type="ChEBI" id="CHEBI:18420"/>
    </cofactor>
</comment>
<feature type="domain" description="CobQ/CobB/MinD/ParA nucleotide binding" evidence="9">
    <location>
        <begin position="6"/>
        <end position="182"/>
    </location>
</feature>
<evidence type="ECO:0000256" key="3">
    <source>
        <dbReference type="ARBA" id="ARBA00022598"/>
    </source>
</evidence>
<dbReference type="InterPro" id="IPR011698">
    <property type="entry name" value="GATase_3"/>
</dbReference>
<feature type="active site" description="Nucleophile" evidence="8">
    <location>
        <position position="332"/>
    </location>
</feature>
<dbReference type="PROSITE" id="PS51274">
    <property type="entry name" value="GATASE_COBBQ"/>
    <property type="match status" value="1"/>
</dbReference>
<comment type="domain">
    <text evidence="8">Comprises of two domains. The C-terminal domain contains the binding site for glutamine and catalyzes the hydrolysis of this substrate to glutamate and ammonia. The N-terminal domain is anticipated to bind ATP, and cobyrinate or Ni-sirohydrochlorin, and catalyzes the ultimate synthesis of the diamide product. The ammonia produced via the glutaminase domain is probably translocated to the adjacent domain via a molecular tunnel, where it reacts with an activated intermediate.</text>
</comment>
<reference evidence="11 12" key="1">
    <citation type="submission" date="2018-05" db="EMBL/GenBank/DDBJ databases">
        <title>Draft genome of Methanospirillum lacunae Ki8-1.</title>
        <authorList>
            <person name="Dueholm M.S."/>
            <person name="Nielsen P.H."/>
            <person name="Bakmann L.F."/>
            <person name="Otzen D.E."/>
        </authorList>
    </citation>
    <scope>NUCLEOTIDE SEQUENCE [LARGE SCALE GENOMIC DNA]</scope>
    <source>
        <strain evidence="11 12">Ki8-1</strain>
    </source>
</reference>
<comment type="catalytic activity">
    <reaction evidence="8">
        <text>Ni-sirohydrochlorin + 2 L-glutamine + 2 ATP + 2 H2O = Ni-sirohydrochlorin a,c-diamide + 2 L-glutamate + 2 ADP + 2 phosphate + 2 H(+)</text>
        <dbReference type="Rhea" id="RHEA:52896"/>
        <dbReference type="ChEBI" id="CHEBI:15377"/>
        <dbReference type="ChEBI" id="CHEBI:15378"/>
        <dbReference type="ChEBI" id="CHEBI:29985"/>
        <dbReference type="ChEBI" id="CHEBI:30616"/>
        <dbReference type="ChEBI" id="CHEBI:43474"/>
        <dbReference type="ChEBI" id="CHEBI:58359"/>
        <dbReference type="ChEBI" id="CHEBI:136841"/>
        <dbReference type="ChEBI" id="CHEBI:136887"/>
        <dbReference type="ChEBI" id="CHEBI:456216"/>
        <dbReference type="EC" id="6.3.5.12"/>
    </reaction>
</comment>
<dbReference type="NCBIfam" id="NF002204">
    <property type="entry name" value="PRK01077.1"/>
    <property type="match status" value="1"/>
</dbReference>
<dbReference type="SUPFAM" id="SSF52540">
    <property type="entry name" value="P-loop containing nucleoside triphosphate hydrolases"/>
    <property type="match status" value="1"/>
</dbReference>
<comment type="pathway">
    <text evidence="8">Cofactor biosynthesis; adenosylcobalamin biosynthesis; cob(II)yrinate a,c-diamide from sirohydrochlorin (anaerobic route): step 10/10.</text>
</comment>
<dbReference type="OrthoDB" id="8896at2157"/>
<dbReference type="RefSeq" id="WP_109967726.1">
    <property type="nucleotide sequence ID" value="NZ_CP176093.1"/>
</dbReference>